<keyword evidence="3 7" id="KW-1133">Transmembrane helix</keyword>
<keyword evidence="10" id="KW-1185">Reference proteome</keyword>
<dbReference type="InterPro" id="IPR006207">
    <property type="entry name" value="Cys_knot_C"/>
</dbReference>
<proteinExistence type="predicted"/>
<dbReference type="PRINTS" id="PR01177">
    <property type="entry name" value="GABAB1RECPTR"/>
</dbReference>
<organism evidence="10 11">
    <name type="scientific">Priapulus caudatus</name>
    <name type="common">Priapulid worm</name>
    <dbReference type="NCBI Taxonomy" id="37621"/>
    <lineage>
        <taxon>Eukaryota</taxon>
        <taxon>Metazoa</taxon>
        <taxon>Ecdysozoa</taxon>
        <taxon>Scalidophora</taxon>
        <taxon>Priapulida</taxon>
        <taxon>Priapulimorpha</taxon>
        <taxon>Priapulimorphida</taxon>
        <taxon>Priapulidae</taxon>
        <taxon>Priapulus</taxon>
    </lineage>
</organism>
<feature type="domain" description="CTCK" evidence="8">
    <location>
        <begin position="75"/>
        <end position="168"/>
    </location>
</feature>
<evidence type="ECO:0000259" key="8">
    <source>
        <dbReference type="PROSITE" id="PS01225"/>
    </source>
</evidence>
<dbReference type="Proteomes" id="UP000695022">
    <property type="component" value="Unplaced"/>
</dbReference>
<evidence type="ECO:0000256" key="5">
    <source>
        <dbReference type="ARBA" id="ARBA00023157"/>
    </source>
</evidence>
<feature type="transmembrane region" description="Helical" evidence="7">
    <location>
        <begin position="42"/>
        <end position="64"/>
    </location>
</feature>
<comment type="caution">
    <text evidence="6">Lacks conserved residue(s) required for the propagation of feature annotation.</text>
</comment>
<keyword evidence="2 7" id="KW-0812">Transmembrane</keyword>
<keyword evidence="5" id="KW-1015">Disulfide bond</keyword>
<feature type="domain" description="G-protein coupled receptors family 3 profile" evidence="9">
    <location>
        <begin position="1"/>
        <end position="66"/>
    </location>
</feature>
<dbReference type="SMART" id="SM00041">
    <property type="entry name" value="CT"/>
    <property type="match status" value="1"/>
</dbReference>
<name>A0ABM1EJV2_PRICU</name>
<accession>A0ABM1EJV2</accession>
<dbReference type="PROSITE" id="PS01225">
    <property type="entry name" value="CTCK_2"/>
    <property type="match status" value="1"/>
</dbReference>
<evidence type="ECO:0000313" key="10">
    <source>
        <dbReference type="Proteomes" id="UP000695022"/>
    </source>
</evidence>
<dbReference type="Pfam" id="PF00003">
    <property type="entry name" value="7tm_3"/>
    <property type="match status" value="1"/>
</dbReference>
<dbReference type="PROSITE" id="PS50259">
    <property type="entry name" value="G_PROTEIN_RECEP_F3_4"/>
    <property type="match status" value="1"/>
</dbReference>
<evidence type="ECO:0000256" key="1">
    <source>
        <dbReference type="ARBA" id="ARBA00004141"/>
    </source>
</evidence>
<evidence type="ECO:0000256" key="7">
    <source>
        <dbReference type="SAM" id="Phobius"/>
    </source>
</evidence>
<gene>
    <name evidence="11" type="primary">LOC106812960</name>
</gene>
<dbReference type="Gene3D" id="2.10.90.10">
    <property type="entry name" value="Cystine-knot cytokines"/>
    <property type="match status" value="1"/>
</dbReference>
<evidence type="ECO:0000256" key="4">
    <source>
        <dbReference type="ARBA" id="ARBA00023136"/>
    </source>
</evidence>
<sequence>MKKVTVEALNDAKYIGLSIYTVVILCVIGIPVSIILQGQVDAGFLIASAILILATTTTLMLVFVPRSANVEAGHCQKHYFVETISHPTLNCTNKHILMTRCEGHCKKTSASPLITFKPILLDPFAYTCSSCKDRLSVMKAVRMVCVGDVAEVFASYRYIVRCGCEPCRVL</sequence>
<dbReference type="PRINTS" id="PR01176">
    <property type="entry name" value="GABABRECEPTR"/>
</dbReference>
<keyword evidence="4 7" id="KW-0472">Membrane</keyword>
<dbReference type="RefSeq" id="XP_014672473.1">
    <property type="nucleotide sequence ID" value="XM_014816987.1"/>
</dbReference>
<evidence type="ECO:0000256" key="6">
    <source>
        <dbReference type="PROSITE-ProRule" id="PRU00039"/>
    </source>
</evidence>
<evidence type="ECO:0000256" key="2">
    <source>
        <dbReference type="ARBA" id="ARBA00022692"/>
    </source>
</evidence>
<protein>
    <submittedName>
        <fullName evidence="11">Norrin-like</fullName>
    </submittedName>
</protein>
<dbReference type="PANTHER" id="PTHR28611">
    <property type="entry name" value="NORRIN"/>
    <property type="match status" value="1"/>
</dbReference>
<dbReference type="InterPro" id="IPR017978">
    <property type="entry name" value="GPCR_3_C"/>
</dbReference>
<dbReference type="GeneID" id="106812960"/>
<reference evidence="11" key="1">
    <citation type="submission" date="2025-08" db="UniProtKB">
        <authorList>
            <consortium name="RefSeq"/>
        </authorList>
    </citation>
    <scope>IDENTIFICATION</scope>
</reference>
<dbReference type="InterPro" id="IPR003064">
    <property type="entry name" value="Norrie_dis"/>
</dbReference>
<evidence type="ECO:0000256" key="3">
    <source>
        <dbReference type="ARBA" id="ARBA00022989"/>
    </source>
</evidence>
<evidence type="ECO:0000313" key="11">
    <source>
        <dbReference type="RefSeq" id="XP_014672473.1"/>
    </source>
</evidence>
<comment type="subcellular location">
    <subcellularLocation>
        <location evidence="1">Membrane</location>
        <topology evidence="1">Multi-pass membrane protein</topology>
    </subcellularLocation>
</comment>
<feature type="transmembrane region" description="Helical" evidence="7">
    <location>
        <begin position="12"/>
        <end position="36"/>
    </location>
</feature>
<dbReference type="InterPro" id="IPR029034">
    <property type="entry name" value="Cystine-knot_cytokine"/>
</dbReference>
<evidence type="ECO:0000259" key="9">
    <source>
        <dbReference type="PROSITE" id="PS50259"/>
    </source>
</evidence>
<dbReference type="PANTHER" id="PTHR28611:SF1">
    <property type="entry name" value="NORRIN"/>
    <property type="match status" value="1"/>
</dbReference>